<dbReference type="PRINTS" id="PR01171">
    <property type="entry name" value="BCTLIPOCALIN"/>
</dbReference>
<dbReference type="FunFam" id="2.40.128.20:FF:000002">
    <property type="entry name" value="Outer membrane lipoprotein Blc"/>
    <property type="match status" value="1"/>
</dbReference>
<comment type="function">
    <text evidence="10 12">Involved in the storage or transport of lipids necessary for membrane maintenance under stressful conditions. Displays a binding preference for lysophospholipids.</text>
</comment>
<evidence type="ECO:0000256" key="7">
    <source>
        <dbReference type="ARBA" id="ARBA00023139"/>
    </source>
</evidence>
<keyword evidence="5 12" id="KW-0446">Lipid-binding</keyword>
<protein>
    <recommendedName>
        <fullName evidence="11 12">Outer membrane lipoprotein Blc</fullName>
    </recommendedName>
</protein>
<feature type="signal peptide" evidence="12">
    <location>
        <begin position="1"/>
        <end position="20"/>
    </location>
</feature>
<dbReference type="GO" id="GO:0008289">
    <property type="term" value="F:lipid binding"/>
    <property type="evidence" value="ECO:0007669"/>
    <property type="project" value="UniProtKB-UniRule"/>
</dbReference>
<dbReference type="GO" id="GO:0006950">
    <property type="term" value="P:response to stress"/>
    <property type="evidence" value="ECO:0007669"/>
    <property type="project" value="UniProtKB-ARBA"/>
</dbReference>
<dbReference type="AlphaFoldDB" id="A0A916QLG7"/>
<dbReference type="SUPFAM" id="SSF50814">
    <property type="entry name" value="Lipocalins"/>
    <property type="match status" value="1"/>
</dbReference>
<feature type="chain" id="PRO_5038205529" description="Outer membrane lipoprotein Blc" evidence="12">
    <location>
        <begin position="21"/>
        <end position="174"/>
    </location>
</feature>
<dbReference type="EMBL" id="BMIY01000011">
    <property type="protein sequence ID" value="GFZ81043.1"/>
    <property type="molecule type" value="Genomic_DNA"/>
</dbReference>
<dbReference type="GO" id="GO:0009279">
    <property type="term" value="C:cell outer membrane"/>
    <property type="evidence" value="ECO:0007669"/>
    <property type="project" value="UniProtKB-SubCell"/>
</dbReference>
<dbReference type="PROSITE" id="PS00213">
    <property type="entry name" value="LIPOCALIN"/>
    <property type="match status" value="1"/>
</dbReference>
<evidence type="ECO:0000256" key="9">
    <source>
        <dbReference type="ARBA" id="ARBA00023288"/>
    </source>
</evidence>
<feature type="domain" description="Lipocalin/cytosolic fatty-acid binding" evidence="13">
    <location>
        <begin position="32"/>
        <end position="171"/>
    </location>
</feature>
<evidence type="ECO:0000256" key="4">
    <source>
        <dbReference type="ARBA" id="ARBA00022729"/>
    </source>
</evidence>
<evidence type="ECO:0000256" key="2">
    <source>
        <dbReference type="ARBA" id="ARBA00006889"/>
    </source>
</evidence>
<keyword evidence="6 12" id="KW-0472">Membrane</keyword>
<reference evidence="14" key="1">
    <citation type="journal article" date="2014" name="Int. J. Syst. Evol. Microbiol.">
        <title>Complete genome sequence of Corynebacterium casei LMG S-19264T (=DSM 44701T), isolated from a smear-ripened cheese.</title>
        <authorList>
            <consortium name="US DOE Joint Genome Institute (JGI-PGF)"/>
            <person name="Walter F."/>
            <person name="Albersmeier A."/>
            <person name="Kalinowski J."/>
            <person name="Ruckert C."/>
        </authorList>
    </citation>
    <scope>NUCLEOTIDE SEQUENCE</scope>
    <source>
        <strain evidence="14">CGMCC 1.15425</strain>
    </source>
</reference>
<dbReference type="InterPro" id="IPR022272">
    <property type="entry name" value="Lipocalin_CS"/>
</dbReference>
<dbReference type="Pfam" id="PF08212">
    <property type="entry name" value="Lipocalin_2"/>
    <property type="match status" value="1"/>
</dbReference>
<evidence type="ECO:0000256" key="11">
    <source>
        <dbReference type="ARBA" id="ARBA00071217"/>
    </source>
</evidence>
<comment type="subunit">
    <text evidence="3 12">Homodimer.</text>
</comment>
<name>A0A916QLG7_9GAMM</name>
<dbReference type="InterPro" id="IPR022271">
    <property type="entry name" value="Lipocalin_ApoD"/>
</dbReference>
<dbReference type="PANTHER" id="PTHR10612:SF34">
    <property type="entry name" value="APOLIPOPROTEIN D"/>
    <property type="match status" value="1"/>
</dbReference>
<dbReference type="InterPro" id="IPR047202">
    <property type="entry name" value="Lipocalin_Blc-like_dom"/>
</dbReference>
<dbReference type="OrthoDB" id="9793905at2"/>
<organism evidence="14 15">
    <name type="scientific">Pseudohongiella nitratireducens</name>
    <dbReference type="NCBI Taxonomy" id="1768907"/>
    <lineage>
        <taxon>Bacteria</taxon>
        <taxon>Pseudomonadati</taxon>
        <taxon>Pseudomonadota</taxon>
        <taxon>Gammaproteobacteria</taxon>
        <taxon>Pseudomonadales</taxon>
        <taxon>Pseudohongiellaceae</taxon>
        <taxon>Pseudohongiella</taxon>
    </lineage>
</organism>
<dbReference type="PANTHER" id="PTHR10612">
    <property type="entry name" value="APOLIPOPROTEIN D"/>
    <property type="match status" value="1"/>
</dbReference>
<keyword evidence="8 12" id="KW-0998">Cell outer membrane</keyword>
<accession>A0A916QLG7</accession>
<keyword evidence="7" id="KW-0564">Palmitate</keyword>
<keyword evidence="15" id="KW-1185">Reference proteome</keyword>
<comment type="subcellular location">
    <subcellularLocation>
        <location evidence="1">Cell outer membrane</location>
        <topology evidence="1">Lipid-anchor</topology>
    </subcellularLocation>
</comment>
<reference evidence="14" key="2">
    <citation type="submission" date="2020-09" db="EMBL/GenBank/DDBJ databases">
        <authorList>
            <person name="Sun Q."/>
            <person name="Zhou Y."/>
        </authorList>
    </citation>
    <scope>NUCLEOTIDE SEQUENCE</scope>
    <source>
        <strain evidence="14">CGMCC 1.15425</strain>
    </source>
</reference>
<comment type="similarity">
    <text evidence="2 12">Belongs to the calycin superfamily. Lipocalin family.</text>
</comment>
<comment type="caution">
    <text evidence="14">The sequence shown here is derived from an EMBL/GenBank/DDBJ whole genome shotgun (WGS) entry which is preliminary data.</text>
</comment>
<evidence type="ECO:0000256" key="10">
    <source>
        <dbReference type="ARBA" id="ARBA00057024"/>
    </source>
</evidence>
<evidence type="ECO:0000256" key="1">
    <source>
        <dbReference type="ARBA" id="ARBA00004459"/>
    </source>
</evidence>
<sequence length="174" mass="19753">MRKFLLVMLLLLGSLSGCTATPEGVEPVSNFEVDRYLGRWYEIARLDHSFEDGLSQVTATYSPRKDGGITVLNRGYSQEEGEWQSAEGKAYFVEDESTGHLKVSFFGPFYSSYIVFELDQQGYEYAFVSGYNTSYLWLLSRTPTVDDALMDQFIEKARSLGFATEELIFVSHPE</sequence>
<gene>
    <name evidence="14" type="ORF">GCM10011403_25190</name>
</gene>
<evidence type="ECO:0000259" key="13">
    <source>
        <dbReference type="Pfam" id="PF08212"/>
    </source>
</evidence>
<keyword evidence="9 12" id="KW-0449">Lipoprotein</keyword>
<proteinExistence type="inferred from homology"/>
<evidence type="ECO:0000256" key="5">
    <source>
        <dbReference type="ARBA" id="ARBA00023121"/>
    </source>
</evidence>
<dbReference type="Gene3D" id="2.40.128.20">
    <property type="match status" value="1"/>
</dbReference>
<dbReference type="PROSITE" id="PS51257">
    <property type="entry name" value="PROKAR_LIPOPROTEIN"/>
    <property type="match status" value="1"/>
</dbReference>
<evidence type="ECO:0000256" key="12">
    <source>
        <dbReference type="PIRNR" id="PIRNR036893"/>
    </source>
</evidence>
<dbReference type="CDD" id="cd19438">
    <property type="entry name" value="lipocalin_Blc-like"/>
    <property type="match status" value="1"/>
</dbReference>
<dbReference type="PIRSF" id="PIRSF036893">
    <property type="entry name" value="Lipocalin_ApoD"/>
    <property type="match status" value="1"/>
</dbReference>
<evidence type="ECO:0000313" key="15">
    <source>
        <dbReference type="Proteomes" id="UP000627715"/>
    </source>
</evidence>
<evidence type="ECO:0000256" key="3">
    <source>
        <dbReference type="ARBA" id="ARBA00011738"/>
    </source>
</evidence>
<dbReference type="InterPro" id="IPR012674">
    <property type="entry name" value="Calycin"/>
</dbReference>
<dbReference type="InterPro" id="IPR002446">
    <property type="entry name" value="Lipocalin_bac"/>
</dbReference>
<keyword evidence="4 12" id="KW-0732">Signal</keyword>
<evidence type="ECO:0000256" key="6">
    <source>
        <dbReference type="ARBA" id="ARBA00023136"/>
    </source>
</evidence>
<evidence type="ECO:0000313" key="14">
    <source>
        <dbReference type="EMBL" id="GFZ81043.1"/>
    </source>
</evidence>
<dbReference type="InterPro" id="IPR000566">
    <property type="entry name" value="Lipocln_cytosolic_FA-bd_dom"/>
</dbReference>
<dbReference type="Proteomes" id="UP000627715">
    <property type="component" value="Unassembled WGS sequence"/>
</dbReference>
<evidence type="ECO:0000256" key="8">
    <source>
        <dbReference type="ARBA" id="ARBA00023237"/>
    </source>
</evidence>